<dbReference type="PANTHER" id="PTHR37835:SF1">
    <property type="entry name" value="ALPHA-CLOSTRIPAIN"/>
    <property type="match status" value="1"/>
</dbReference>
<evidence type="ECO:0008006" key="3">
    <source>
        <dbReference type="Google" id="ProtNLM"/>
    </source>
</evidence>
<keyword evidence="2" id="KW-1185">Reference proteome</keyword>
<name>A0A8G2BZ30_9BACT</name>
<dbReference type="RefSeq" id="WP_103984433.1">
    <property type="nucleotide sequence ID" value="NZ_FNVS01000026.1"/>
</dbReference>
<accession>A0A8G2BZ30</accession>
<dbReference type="Proteomes" id="UP000236725">
    <property type="component" value="Unassembled WGS sequence"/>
</dbReference>
<dbReference type="AlphaFoldDB" id="A0A8G2BZ30"/>
<dbReference type="Pfam" id="PF03415">
    <property type="entry name" value="Peptidase_C11"/>
    <property type="match status" value="1"/>
</dbReference>
<sequence length="364" mass="41138">MYRNIVLIIILFGLFSCTEERPVEVPSARRTVLVYMSGDNNLSDETYTKIDSITAGWHNRQDNLLIYQDARGEKGTPSLMRVIANDTKPYTEVIKEYPEDNSACTDVFSEVIHDALFLYPAPGYGLVVFSHGTGWLPEGMFARPRSIMDDNGREMEIADFVRAIPDHTFDFIVLEACLMSGVEVAYELRNKADYLVASSAEILSPGFTPVYPELINYLFEPEANLKGFVRSYYEYCNTLPGVYRSATMSLINLSAMDDLAVAARSALINPATVDINKVQCFDWSGHKLFFDFGDYMEQVNPDLYPLVESALNKAVVYKVSTPSFVNIPIRHYSGLTTYIEQPGYPELNKSYRETRWGIQLGVDK</sequence>
<proteinExistence type="predicted"/>
<dbReference type="EMBL" id="FNVS01000026">
    <property type="protein sequence ID" value="SEG27598.1"/>
    <property type="molecule type" value="Genomic_DNA"/>
</dbReference>
<dbReference type="PANTHER" id="PTHR37835">
    <property type="entry name" value="ALPHA-CLOSTRIPAIN"/>
    <property type="match status" value="1"/>
</dbReference>
<dbReference type="InterPro" id="IPR005077">
    <property type="entry name" value="Peptidase_C11"/>
</dbReference>
<dbReference type="PROSITE" id="PS51257">
    <property type="entry name" value="PROKAR_LIPOPROTEIN"/>
    <property type="match status" value="1"/>
</dbReference>
<protein>
    <recommendedName>
        <fullName evidence="3">Clostripain</fullName>
    </recommendedName>
</protein>
<evidence type="ECO:0000313" key="1">
    <source>
        <dbReference type="EMBL" id="SEG27598.1"/>
    </source>
</evidence>
<reference evidence="1 2" key="1">
    <citation type="submission" date="2016-10" db="EMBL/GenBank/DDBJ databases">
        <authorList>
            <person name="Varghese N."/>
            <person name="Submissions S."/>
        </authorList>
    </citation>
    <scope>NUCLEOTIDE SEQUENCE [LARGE SCALE GENOMIC DNA]</scope>
    <source>
        <strain evidence="1 2">DSM 29073</strain>
    </source>
</reference>
<gene>
    <name evidence="1" type="ORF">SAMN05444001_12623</name>
</gene>
<comment type="caution">
    <text evidence="1">The sequence shown here is derived from an EMBL/GenBank/DDBJ whole genome shotgun (WGS) entry which is preliminary data.</text>
</comment>
<organism evidence="1 2">
    <name type="scientific">Parabacteroides chinchillae</name>
    <dbReference type="NCBI Taxonomy" id="871327"/>
    <lineage>
        <taxon>Bacteria</taxon>
        <taxon>Pseudomonadati</taxon>
        <taxon>Bacteroidota</taxon>
        <taxon>Bacteroidia</taxon>
        <taxon>Bacteroidales</taxon>
        <taxon>Tannerellaceae</taxon>
        <taxon>Parabacteroides</taxon>
    </lineage>
</organism>
<evidence type="ECO:0000313" key="2">
    <source>
        <dbReference type="Proteomes" id="UP000236725"/>
    </source>
</evidence>
<dbReference type="Gene3D" id="3.40.50.11970">
    <property type="match status" value="1"/>
</dbReference>